<protein>
    <submittedName>
        <fullName evidence="1">Uncharacterized protein</fullName>
    </submittedName>
</protein>
<name>A0A3M7R962_BRAPC</name>
<gene>
    <name evidence="1" type="ORF">BpHYR1_014916</name>
</gene>
<dbReference type="Proteomes" id="UP000276133">
    <property type="component" value="Unassembled WGS sequence"/>
</dbReference>
<accession>A0A3M7R962</accession>
<sequence>MKKKEAEIEKKAGIKSANPDLIVRPNSKNGERKKEIVCRKFGDAREAICGKNLSYSIWVVQLIIDVGLKYWEGLVIKK</sequence>
<dbReference type="EMBL" id="REGN01003923">
    <property type="protein sequence ID" value="RNA20107.1"/>
    <property type="molecule type" value="Genomic_DNA"/>
</dbReference>
<reference evidence="1 2" key="1">
    <citation type="journal article" date="2018" name="Sci. Rep.">
        <title>Genomic signatures of local adaptation to the degree of environmental predictability in rotifers.</title>
        <authorList>
            <person name="Franch-Gras L."/>
            <person name="Hahn C."/>
            <person name="Garcia-Roger E.M."/>
            <person name="Carmona M.J."/>
            <person name="Serra M."/>
            <person name="Gomez A."/>
        </authorList>
    </citation>
    <scope>NUCLEOTIDE SEQUENCE [LARGE SCALE GENOMIC DNA]</scope>
    <source>
        <strain evidence="1">HYR1</strain>
    </source>
</reference>
<evidence type="ECO:0000313" key="2">
    <source>
        <dbReference type="Proteomes" id="UP000276133"/>
    </source>
</evidence>
<organism evidence="1 2">
    <name type="scientific">Brachionus plicatilis</name>
    <name type="common">Marine rotifer</name>
    <name type="synonym">Brachionus muelleri</name>
    <dbReference type="NCBI Taxonomy" id="10195"/>
    <lineage>
        <taxon>Eukaryota</taxon>
        <taxon>Metazoa</taxon>
        <taxon>Spiralia</taxon>
        <taxon>Gnathifera</taxon>
        <taxon>Rotifera</taxon>
        <taxon>Eurotatoria</taxon>
        <taxon>Monogononta</taxon>
        <taxon>Pseudotrocha</taxon>
        <taxon>Ploima</taxon>
        <taxon>Brachionidae</taxon>
        <taxon>Brachionus</taxon>
    </lineage>
</organism>
<comment type="caution">
    <text evidence="1">The sequence shown here is derived from an EMBL/GenBank/DDBJ whole genome shotgun (WGS) entry which is preliminary data.</text>
</comment>
<keyword evidence="2" id="KW-1185">Reference proteome</keyword>
<evidence type="ECO:0000313" key="1">
    <source>
        <dbReference type="EMBL" id="RNA20107.1"/>
    </source>
</evidence>
<proteinExistence type="predicted"/>
<dbReference type="AlphaFoldDB" id="A0A3M7R962"/>